<evidence type="ECO:0000256" key="2">
    <source>
        <dbReference type="ARBA" id="ARBA00004245"/>
    </source>
</evidence>
<dbReference type="GO" id="GO:0007015">
    <property type="term" value="P:actin filament organization"/>
    <property type="evidence" value="ECO:0007669"/>
    <property type="project" value="InterPro"/>
</dbReference>
<accession>T1EXA1</accession>
<sequence length="481" mass="52421">MSQVQRKKQSNQPSLVLKASENAVLFQLTGPKCVALASAVVQVYLADPPFTKWNKRYVGVATFIKDNGKRSYYIRVYDIDSRYLIWEQELYNQFEYKVLRSFFHSFDTDDCPAGLNFCNDEEARLFSSAVIDHLNKKEKRRSERNSSMLLNSQTSLQHSLSISSKPTSMQLNQPMTSLSNSFNDSMKSKKLDTKKKDKKKQKLEKKDIGTPSDFRHVNHVGWDPDKGFDMNNLDPAMKSLFDQVLLDETQLKDKETAQFVYKFLEDRGGVEAIKKERPRPLPPPVISQPMPPPSAGRTGGSRSAAPPPPPPPISKPGPPPPPPPVRLASGPPQPSPPPPPPTPSRQGPPPVPPSHFPPPVSGGNIPGGVPPPPPPPPPPPGPPPPPSSHNAGSGRAGLLDKIQEGVSLNHVESNASSESEGGRNALLAHIREGVSLKSVTVNEQAKPDVESDEGIAGALAKALRMRAKALGAANFVNIQQK</sequence>
<feature type="compositionally biased region" description="Pro residues" evidence="8">
    <location>
        <begin position="368"/>
        <end position="387"/>
    </location>
</feature>
<evidence type="ECO:0000256" key="5">
    <source>
        <dbReference type="ARBA" id="ARBA00022737"/>
    </source>
</evidence>
<dbReference type="STRING" id="6412.T1EXA1"/>
<keyword evidence="7" id="KW-0539">Nucleus</keyword>
<keyword evidence="3" id="KW-0963">Cytoplasm</keyword>
<dbReference type="EMBL" id="AMQM01002170">
    <property type="status" value="NOT_ANNOTATED_CDS"/>
    <property type="molecule type" value="Genomic_DNA"/>
</dbReference>
<keyword evidence="6" id="KW-0206">Cytoskeleton</keyword>
<dbReference type="InParanoid" id="T1EXA1"/>
<keyword evidence="14" id="KW-1185">Reference proteome</keyword>
<dbReference type="Proteomes" id="UP000015101">
    <property type="component" value="Unassembled WGS sequence"/>
</dbReference>
<dbReference type="FunFam" id="2.30.29.30:FF:000130">
    <property type="entry name" value="neural Wiskott-Aldrich syndrome protein"/>
    <property type="match status" value="1"/>
</dbReference>
<dbReference type="EnsemblMetazoa" id="HelroT165783">
    <property type="protein sequence ID" value="HelroP165783"/>
    <property type="gene ID" value="HelroG165783"/>
</dbReference>
<dbReference type="InterPro" id="IPR033927">
    <property type="entry name" value="WASPfam_EVH1"/>
</dbReference>
<dbReference type="Gene3D" id="2.30.29.30">
    <property type="entry name" value="Pleckstrin-homology domain (PH domain)/Phosphotyrosine-binding domain (PTB)"/>
    <property type="match status" value="1"/>
</dbReference>
<feature type="compositionally biased region" description="Basic and acidic residues" evidence="8">
    <location>
        <begin position="186"/>
        <end position="195"/>
    </location>
</feature>
<evidence type="ECO:0000313" key="14">
    <source>
        <dbReference type="Proteomes" id="UP000015101"/>
    </source>
</evidence>
<feature type="domain" description="WH2" evidence="11">
    <location>
        <begin position="394"/>
        <end position="411"/>
    </location>
</feature>
<dbReference type="Pfam" id="PF00568">
    <property type="entry name" value="WH1"/>
    <property type="match status" value="1"/>
</dbReference>
<feature type="region of interest" description="Disordered" evidence="8">
    <location>
        <begin position="272"/>
        <end position="423"/>
    </location>
</feature>
<dbReference type="GO" id="GO:0003779">
    <property type="term" value="F:actin binding"/>
    <property type="evidence" value="ECO:0007669"/>
    <property type="project" value="InterPro"/>
</dbReference>
<feature type="compositionally biased region" description="Polar residues" evidence="8">
    <location>
        <begin position="410"/>
        <end position="419"/>
    </location>
</feature>
<dbReference type="InterPro" id="IPR011026">
    <property type="entry name" value="WAS_C"/>
</dbReference>
<evidence type="ECO:0000256" key="7">
    <source>
        <dbReference type="ARBA" id="ARBA00023242"/>
    </source>
</evidence>
<dbReference type="PROSITE" id="PS51082">
    <property type="entry name" value="WH2"/>
    <property type="match status" value="2"/>
</dbReference>
<feature type="domain" description="WH1" evidence="10">
    <location>
        <begin position="28"/>
        <end position="137"/>
    </location>
</feature>
<dbReference type="PRINTS" id="PR01217">
    <property type="entry name" value="PRICHEXTENSN"/>
</dbReference>
<feature type="compositionally biased region" description="Pro residues" evidence="8">
    <location>
        <begin position="280"/>
        <end position="294"/>
    </location>
</feature>
<feature type="compositionally biased region" description="Polar residues" evidence="8">
    <location>
        <begin position="161"/>
        <end position="185"/>
    </location>
</feature>
<dbReference type="SMART" id="SM00285">
    <property type="entry name" value="PBD"/>
    <property type="match status" value="1"/>
</dbReference>
<dbReference type="InterPro" id="IPR003124">
    <property type="entry name" value="WH2_dom"/>
</dbReference>
<protein>
    <recommendedName>
        <fullName evidence="15">WH1 domain-containing protein</fullName>
    </recommendedName>
</protein>
<dbReference type="CTD" id="20201201"/>
<proteinExistence type="predicted"/>
<evidence type="ECO:0000256" key="4">
    <source>
        <dbReference type="ARBA" id="ARBA00022553"/>
    </source>
</evidence>
<name>T1EXA1_HELRO</name>
<evidence type="ECO:0000259" key="9">
    <source>
        <dbReference type="PROSITE" id="PS50108"/>
    </source>
</evidence>
<evidence type="ECO:0000259" key="10">
    <source>
        <dbReference type="PROSITE" id="PS50229"/>
    </source>
</evidence>
<keyword evidence="5" id="KW-0677">Repeat</keyword>
<dbReference type="GO" id="GO:0005856">
    <property type="term" value="C:cytoskeleton"/>
    <property type="evidence" value="ECO:0007669"/>
    <property type="project" value="UniProtKB-SubCell"/>
</dbReference>
<dbReference type="eggNOG" id="KOG3671">
    <property type="taxonomic scope" value="Eukaryota"/>
</dbReference>
<dbReference type="EMBL" id="KB097700">
    <property type="protein sequence ID" value="ESN91717.1"/>
    <property type="molecule type" value="Genomic_DNA"/>
</dbReference>
<dbReference type="GO" id="GO:0005886">
    <property type="term" value="C:plasma membrane"/>
    <property type="evidence" value="ECO:0000318"/>
    <property type="project" value="GO_Central"/>
</dbReference>
<evidence type="ECO:0000259" key="11">
    <source>
        <dbReference type="PROSITE" id="PS51082"/>
    </source>
</evidence>
<dbReference type="SUPFAM" id="SSF47912">
    <property type="entry name" value="Wiscott-Aldrich syndrome protein, WASP, C-terminal domain"/>
    <property type="match status" value="1"/>
</dbReference>
<reference evidence="13" key="3">
    <citation type="submission" date="2015-06" db="UniProtKB">
        <authorList>
            <consortium name="EnsemblMetazoa"/>
        </authorList>
    </citation>
    <scope>IDENTIFICATION</scope>
</reference>
<feature type="compositionally biased region" description="Basic and acidic residues" evidence="8">
    <location>
        <begin position="204"/>
        <end position="214"/>
    </location>
</feature>
<dbReference type="AlphaFoldDB" id="T1EXA1"/>
<dbReference type="PANTHER" id="PTHR11202">
    <property type="entry name" value="SPROUTY-RELATED, EVH1 DOMAIN-CONTAINING PROTEIN FAMILY MEMBER"/>
    <property type="match status" value="1"/>
</dbReference>
<gene>
    <name evidence="13" type="primary">20201201</name>
    <name evidence="12" type="ORF">HELRODRAFT_165783</name>
</gene>
<dbReference type="SMART" id="SM00246">
    <property type="entry name" value="WH2"/>
    <property type="match status" value="2"/>
</dbReference>
<dbReference type="OMA" id="NGRMRST"/>
<dbReference type="PANTHER" id="PTHR11202:SF36">
    <property type="entry name" value="ACTIN NUCLEATION-PROMOTING FACTOR WASL"/>
    <property type="match status" value="1"/>
</dbReference>
<dbReference type="RefSeq" id="XP_009030533.1">
    <property type="nucleotide sequence ID" value="XM_009032285.1"/>
</dbReference>
<dbReference type="HOGENOM" id="CLU_015385_3_1_1"/>
<evidence type="ECO:0000313" key="13">
    <source>
        <dbReference type="EnsemblMetazoa" id="HelroP165783"/>
    </source>
</evidence>
<dbReference type="PROSITE" id="PS50229">
    <property type="entry name" value="WH1"/>
    <property type="match status" value="1"/>
</dbReference>
<dbReference type="InterPro" id="IPR000697">
    <property type="entry name" value="WH1/EVH1_dom"/>
</dbReference>
<dbReference type="CDD" id="cd00132">
    <property type="entry name" value="CRIB"/>
    <property type="match status" value="1"/>
</dbReference>
<feature type="compositionally biased region" description="Polar residues" evidence="8">
    <location>
        <begin position="145"/>
        <end position="156"/>
    </location>
</feature>
<dbReference type="Pfam" id="PF00786">
    <property type="entry name" value="PBD"/>
    <property type="match status" value="1"/>
</dbReference>
<dbReference type="SUPFAM" id="SSF50729">
    <property type="entry name" value="PH domain-like"/>
    <property type="match status" value="1"/>
</dbReference>
<evidence type="ECO:0000256" key="1">
    <source>
        <dbReference type="ARBA" id="ARBA00004123"/>
    </source>
</evidence>
<dbReference type="CDD" id="cd01205">
    <property type="entry name" value="EVH1_WASP-like"/>
    <property type="match status" value="1"/>
</dbReference>
<feature type="region of interest" description="Disordered" evidence="8">
    <location>
        <begin position="137"/>
        <end position="156"/>
    </location>
</feature>
<comment type="subcellular location">
    <subcellularLocation>
        <location evidence="2">Cytoplasm</location>
        <location evidence="2">Cytoskeleton</location>
    </subcellularLocation>
    <subcellularLocation>
        <location evidence="1">Nucleus</location>
    </subcellularLocation>
</comment>
<dbReference type="OrthoDB" id="8963340at2759"/>
<dbReference type="InterPro" id="IPR036936">
    <property type="entry name" value="CRIB_dom_sf"/>
</dbReference>
<dbReference type="SMART" id="SM00461">
    <property type="entry name" value="WH1"/>
    <property type="match status" value="1"/>
</dbReference>
<feature type="compositionally biased region" description="Pro residues" evidence="8">
    <location>
        <begin position="305"/>
        <end position="360"/>
    </location>
</feature>
<feature type="region of interest" description="Disordered" evidence="8">
    <location>
        <begin position="161"/>
        <end position="214"/>
    </location>
</feature>
<dbReference type="FunCoup" id="T1EXA1">
    <property type="interactions" value="531"/>
</dbReference>
<evidence type="ECO:0008006" key="15">
    <source>
        <dbReference type="Google" id="ProtNLM"/>
    </source>
</evidence>
<dbReference type="InterPro" id="IPR000095">
    <property type="entry name" value="CRIB_dom"/>
</dbReference>
<feature type="domain" description="CRIB" evidence="9">
    <location>
        <begin position="208"/>
        <end position="221"/>
    </location>
</feature>
<feature type="domain" description="WH2" evidence="11">
    <location>
        <begin position="422"/>
        <end position="439"/>
    </location>
</feature>
<dbReference type="InterPro" id="IPR011993">
    <property type="entry name" value="PH-like_dom_sf"/>
</dbReference>
<dbReference type="PROSITE" id="PS50108">
    <property type="entry name" value="CRIB"/>
    <property type="match status" value="1"/>
</dbReference>
<dbReference type="Pfam" id="PF02205">
    <property type="entry name" value="WH2"/>
    <property type="match status" value="2"/>
</dbReference>
<reference evidence="14" key="1">
    <citation type="submission" date="2012-12" db="EMBL/GenBank/DDBJ databases">
        <authorList>
            <person name="Hellsten U."/>
            <person name="Grimwood J."/>
            <person name="Chapman J.A."/>
            <person name="Shapiro H."/>
            <person name="Aerts A."/>
            <person name="Otillar R.P."/>
            <person name="Terry A.Y."/>
            <person name="Boore J.L."/>
            <person name="Simakov O."/>
            <person name="Marletaz F."/>
            <person name="Cho S.-J."/>
            <person name="Edsinger-Gonzales E."/>
            <person name="Havlak P."/>
            <person name="Kuo D.-H."/>
            <person name="Larsson T."/>
            <person name="Lv J."/>
            <person name="Arendt D."/>
            <person name="Savage R."/>
            <person name="Osoegawa K."/>
            <person name="de Jong P."/>
            <person name="Lindberg D.R."/>
            <person name="Seaver E.C."/>
            <person name="Weisblat D.A."/>
            <person name="Putnam N.H."/>
            <person name="Grigoriev I.V."/>
            <person name="Rokhsar D.S."/>
        </authorList>
    </citation>
    <scope>NUCLEOTIDE SEQUENCE</scope>
</reference>
<evidence type="ECO:0000256" key="6">
    <source>
        <dbReference type="ARBA" id="ARBA00023212"/>
    </source>
</evidence>
<dbReference type="FunFam" id="3.90.810.10:FF:000003">
    <property type="entry name" value="Neural Wiskott-Aldrich syndrome protein-like"/>
    <property type="match status" value="1"/>
</dbReference>
<organism evidence="13 14">
    <name type="scientific">Helobdella robusta</name>
    <name type="common">Californian leech</name>
    <dbReference type="NCBI Taxonomy" id="6412"/>
    <lineage>
        <taxon>Eukaryota</taxon>
        <taxon>Metazoa</taxon>
        <taxon>Spiralia</taxon>
        <taxon>Lophotrochozoa</taxon>
        <taxon>Annelida</taxon>
        <taxon>Clitellata</taxon>
        <taxon>Hirudinea</taxon>
        <taxon>Rhynchobdellida</taxon>
        <taxon>Glossiphoniidae</taxon>
        <taxon>Helobdella</taxon>
    </lineage>
</organism>
<dbReference type="KEGG" id="hro:HELRODRAFT_165783"/>
<dbReference type="Gene3D" id="3.90.810.10">
    <property type="entry name" value="CRIB domain"/>
    <property type="match status" value="1"/>
</dbReference>
<evidence type="ECO:0000313" key="12">
    <source>
        <dbReference type="EMBL" id="ESN91717.1"/>
    </source>
</evidence>
<keyword evidence="4" id="KW-0597">Phosphoprotein</keyword>
<dbReference type="GO" id="GO:0005634">
    <property type="term" value="C:nucleus"/>
    <property type="evidence" value="ECO:0007669"/>
    <property type="project" value="UniProtKB-SubCell"/>
</dbReference>
<dbReference type="GeneID" id="20201201"/>
<reference evidence="12 14" key="2">
    <citation type="journal article" date="2013" name="Nature">
        <title>Insights into bilaterian evolution from three spiralian genomes.</title>
        <authorList>
            <person name="Simakov O."/>
            <person name="Marletaz F."/>
            <person name="Cho S.J."/>
            <person name="Edsinger-Gonzales E."/>
            <person name="Havlak P."/>
            <person name="Hellsten U."/>
            <person name="Kuo D.H."/>
            <person name="Larsson T."/>
            <person name="Lv J."/>
            <person name="Arendt D."/>
            <person name="Savage R."/>
            <person name="Osoegawa K."/>
            <person name="de Jong P."/>
            <person name="Grimwood J."/>
            <person name="Chapman J.A."/>
            <person name="Shapiro H."/>
            <person name="Aerts A."/>
            <person name="Otillar R.P."/>
            <person name="Terry A.Y."/>
            <person name="Boore J.L."/>
            <person name="Grigoriev I.V."/>
            <person name="Lindberg D.R."/>
            <person name="Seaver E.C."/>
            <person name="Weisblat D.A."/>
            <person name="Putnam N.H."/>
            <person name="Rokhsar D.S."/>
        </authorList>
    </citation>
    <scope>NUCLEOTIDE SEQUENCE</scope>
</reference>
<evidence type="ECO:0000256" key="3">
    <source>
        <dbReference type="ARBA" id="ARBA00022490"/>
    </source>
</evidence>
<evidence type="ECO:0000256" key="8">
    <source>
        <dbReference type="SAM" id="MobiDB-lite"/>
    </source>
</evidence>